<feature type="signal peptide" evidence="3">
    <location>
        <begin position="1"/>
        <end position="18"/>
    </location>
</feature>
<evidence type="ECO:0000256" key="3">
    <source>
        <dbReference type="SAM" id="SignalP"/>
    </source>
</evidence>
<accession>A0A386PPM8</accession>
<keyword evidence="4" id="KW-0614">Plasmid</keyword>
<protein>
    <submittedName>
        <fullName evidence="4">Uncharacterized protein</fullName>
    </submittedName>
</protein>
<keyword evidence="1" id="KW-0175">Coiled coil</keyword>
<dbReference type="Proteomes" id="UP000275571">
    <property type="component" value="Plasmid lp129"/>
</dbReference>
<evidence type="ECO:0000256" key="2">
    <source>
        <dbReference type="SAM" id="MobiDB-lite"/>
    </source>
</evidence>
<evidence type="ECO:0000313" key="5">
    <source>
        <dbReference type="Proteomes" id="UP000275571"/>
    </source>
</evidence>
<dbReference type="PROSITE" id="PS51257">
    <property type="entry name" value="PROKAR_LIPOPROTEIN"/>
    <property type="match status" value="1"/>
</dbReference>
<geneLocation type="plasmid" evidence="4 5">
    <name>lp129</name>
</geneLocation>
<gene>
    <name evidence="4" type="ORF">DB313_04730</name>
</gene>
<dbReference type="AlphaFoldDB" id="A0A386PPM8"/>
<feature type="compositionally biased region" description="Basic and acidic residues" evidence="2">
    <location>
        <begin position="28"/>
        <end position="78"/>
    </location>
</feature>
<feature type="coiled-coil region" evidence="1">
    <location>
        <begin position="88"/>
        <end position="115"/>
    </location>
</feature>
<organism evidence="4 5">
    <name type="scientific">Borrelia turcica IST7</name>
    <dbReference type="NCBI Taxonomy" id="1104446"/>
    <lineage>
        <taxon>Bacteria</taxon>
        <taxon>Pseudomonadati</taxon>
        <taxon>Spirochaetota</taxon>
        <taxon>Spirochaetia</taxon>
        <taxon>Spirochaetales</taxon>
        <taxon>Borreliaceae</taxon>
        <taxon>Borrelia</taxon>
    </lineage>
</organism>
<name>A0A386PPM8_9SPIR</name>
<evidence type="ECO:0000313" key="4">
    <source>
        <dbReference type="EMBL" id="AYE36807.1"/>
    </source>
</evidence>
<dbReference type="RefSeq" id="WP_120104726.1">
    <property type="nucleotide sequence ID" value="NZ_CP028885.1"/>
</dbReference>
<dbReference type="EMBL" id="CP028885">
    <property type="protein sequence ID" value="AYE36807.1"/>
    <property type="molecule type" value="Genomic_DNA"/>
</dbReference>
<dbReference type="KEGG" id="btur:DB313_04730"/>
<keyword evidence="3" id="KW-0732">Signal</keyword>
<proteinExistence type="predicted"/>
<feature type="region of interest" description="Disordered" evidence="2">
    <location>
        <begin position="25"/>
        <end position="78"/>
    </location>
</feature>
<sequence length="301" mass="33359">MKKINIIFFLILAMAVMACKQDTDGETPEQKTAREQKEAEQLEKMKELVKDQVAEATKPKPETDEEKAKREEAETKAFQERVGNELTRRENEVALNALKKERDDYKTKLSTTKKTYDGTASGQKKAITIPEHVTAVKETDLDSIYSGLGYDNSTIGKLQEVITTLGITSSNQSAKAEEIKFASGALELLKSLGEDTNKVLNEYLGDAGLEKIKNDKKQIEKAKTALKAFTDSRDSLITAINNQIGTAQGNKGTLDTMKTDLEKISDNPSTDVTTSGQKGYYWTTYKKSIQAKAKEIADLVK</sequence>
<feature type="chain" id="PRO_5017288373" evidence="3">
    <location>
        <begin position="19"/>
        <end position="301"/>
    </location>
</feature>
<keyword evidence="5" id="KW-1185">Reference proteome</keyword>
<evidence type="ECO:0000256" key="1">
    <source>
        <dbReference type="SAM" id="Coils"/>
    </source>
</evidence>
<reference evidence="4 5" key="1">
    <citation type="journal article" date="2018" name="Infect. Genet. Evol.">
        <title>Genome-wide analysis of Borrelia turcica and 'Candidatus Borrelia tachyglossi' shows relapsing fever-like genomes with unique genomic links to Lyme disease Borrelia.</title>
        <authorList>
            <person name="Gofton A.W."/>
            <person name="Margos G."/>
            <person name="Fingerle V."/>
            <person name="Hepner S."/>
            <person name="Loh S.M."/>
            <person name="Ryan U."/>
            <person name="Irwin P."/>
            <person name="Oskam C.L."/>
        </authorList>
    </citation>
    <scope>NUCLEOTIDE SEQUENCE [LARGE SCALE GENOMIC DNA]</scope>
    <source>
        <strain evidence="4 5">IST7</strain>
        <plasmid evidence="4">lp129</plasmid>
    </source>
</reference>